<comment type="subcellular location">
    <subcellularLocation>
        <location evidence="1">Endomembrane system</location>
        <topology evidence="1">Multi-pass membrane protein</topology>
    </subcellularLocation>
</comment>
<sequence length="85" mass="9028">MDQPATPLRDSLAVERTRLANERTLLAYLRTAIMLAATGATLITLYGDLAVRVAAGWTLIAAAGLTAATGVSRFRRVARRLTGEG</sequence>
<evidence type="ECO:0000256" key="5">
    <source>
        <dbReference type="SAM" id="Phobius"/>
    </source>
</evidence>
<evidence type="ECO:0000259" key="6">
    <source>
        <dbReference type="Pfam" id="PF02656"/>
    </source>
</evidence>
<evidence type="ECO:0000313" key="8">
    <source>
        <dbReference type="Proteomes" id="UP000316714"/>
    </source>
</evidence>
<keyword evidence="4 5" id="KW-0472">Membrane</keyword>
<evidence type="ECO:0000256" key="1">
    <source>
        <dbReference type="ARBA" id="ARBA00004127"/>
    </source>
</evidence>
<name>A0A5C5V366_9BACT</name>
<evidence type="ECO:0000256" key="3">
    <source>
        <dbReference type="ARBA" id="ARBA00022989"/>
    </source>
</evidence>
<feature type="transmembrane region" description="Helical" evidence="5">
    <location>
        <begin position="53"/>
        <end position="71"/>
    </location>
</feature>
<reference evidence="7 8" key="1">
    <citation type="submission" date="2019-02" db="EMBL/GenBank/DDBJ databases">
        <title>Deep-cultivation of Planctomycetes and their phenomic and genomic characterization uncovers novel biology.</title>
        <authorList>
            <person name="Wiegand S."/>
            <person name="Jogler M."/>
            <person name="Boedeker C."/>
            <person name="Pinto D."/>
            <person name="Vollmers J."/>
            <person name="Rivas-Marin E."/>
            <person name="Kohn T."/>
            <person name="Peeters S.H."/>
            <person name="Heuer A."/>
            <person name="Rast P."/>
            <person name="Oberbeckmann S."/>
            <person name="Bunk B."/>
            <person name="Jeske O."/>
            <person name="Meyerdierks A."/>
            <person name="Storesund J.E."/>
            <person name="Kallscheuer N."/>
            <person name="Luecker S."/>
            <person name="Lage O.M."/>
            <person name="Pohl T."/>
            <person name="Merkel B.J."/>
            <person name="Hornburger P."/>
            <person name="Mueller R.-W."/>
            <person name="Bruemmer F."/>
            <person name="Labrenz M."/>
            <person name="Spormann A.M."/>
            <person name="Op Den Camp H."/>
            <person name="Overmann J."/>
            <person name="Amann R."/>
            <person name="Jetten M.S.M."/>
            <person name="Mascher T."/>
            <person name="Medema M.H."/>
            <person name="Devos D.P."/>
            <person name="Kaster A.-K."/>
            <person name="Ovreas L."/>
            <person name="Rohde M."/>
            <person name="Galperin M.Y."/>
            <person name="Jogler C."/>
        </authorList>
    </citation>
    <scope>NUCLEOTIDE SEQUENCE [LARGE SCALE GENOMIC DNA]</scope>
    <source>
        <strain evidence="7 8">KOR34</strain>
    </source>
</reference>
<keyword evidence="8" id="KW-1185">Reference proteome</keyword>
<dbReference type="RefSeq" id="WP_146567353.1">
    <property type="nucleotide sequence ID" value="NZ_SIHJ01000003.1"/>
</dbReference>
<dbReference type="OrthoDB" id="582337at2"/>
<keyword evidence="3 5" id="KW-1133">Transmembrane helix</keyword>
<evidence type="ECO:0000256" key="4">
    <source>
        <dbReference type="ARBA" id="ARBA00023136"/>
    </source>
</evidence>
<feature type="transmembrane region" description="Helical" evidence="5">
    <location>
        <begin position="25"/>
        <end position="47"/>
    </location>
</feature>
<organism evidence="7 8">
    <name type="scientific">Posidoniimonas corsicana</name>
    <dbReference type="NCBI Taxonomy" id="1938618"/>
    <lineage>
        <taxon>Bacteria</taxon>
        <taxon>Pseudomonadati</taxon>
        <taxon>Planctomycetota</taxon>
        <taxon>Planctomycetia</taxon>
        <taxon>Pirellulales</taxon>
        <taxon>Lacipirellulaceae</taxon>
        <taxon>Posidoniimonas</taxon>
    </lineage>
</organism>
<dbReference type="GO" id="GO:0012505">
    <property type="term" value="C:endomembrane system"/>
    <property type="evidence" value="ECO:0007669"/>
    <property type="project" value="UniProtKB-SubCell"/>
</dbReference>
<feature type="domain" description="DUF202" evidence="6">
    <location>
        <begin position="16"/>
        <end position="80"/>
    </location>
</feature>
<evidence type="ECO:0000256" key="2">
    <source>
        <dbReference type="ARBA" id="ARBA00022692"/>
    </source>
</evidence>
<comment type="caution">
    <text evidence="7">The sequence shown here is derived from an EMBL/GenBank/DDBJ whole genome shotgun (WGS) entry which is preliminary data.</text>
</comment>
<accession>A0A5C5V366</accession>
<evidence type="ECO:0000313" key="7">
    <source>
        <dbReference type="EMBL" id="TWT32187.1"/>
    </source>
</evidence>
<dbReference type="Pfam" id="PF02656">
    <property type="entry name" value="DUF202"/>
    <property type="match status" value="1"/>
</dbReference>
<dbReference type="Proteomes" id="UP000316714">
    <property type="component" value="Unassembled WGS sequence"/>
</dbReference>
<gene>
    <name evidence="7" type="ORF">KOR34_39480</name>
</gene>
<dbReference type="EMBL" id="SIHJ01000003">
    <property type="protein sequence ID" value="TWT32187.1"/>
    <property type="molecule type" value="Genomic_DNA"/>
</dbReference>
<proteinExistence type="predicted"/>
<dbReference type="AlphaFoldDB" id="A0A5C5V366"/>
<protein>
    <recommendedName>
        <fullName evidence="6">DUF202 domain-containing protein</fullName>
    </recommendedName>
</protein>
<dbReference type="InterPro" id="IPR003807">
    <property type="entry name" value="DUF202"/>
</dbReference>
<keyword evidence="2 5" id="KW-0812">Transmembrane</keyword>